<reference evidence="2 3" key="1">
    <citation type="journal article" date="2020" name="Int. J. Syst. Evol. Microbiol.">
        <title>Reclassification of Streptomyces castelarensis and Streptomyces sporoclivatus as later heterotypic synonyms of Streptomyces antimycoticus.</title>
        <authorList>
            <person name="Komaki H."/>
            <person name="Tamura T."/>
        </authorList>
    </citation>
    <scope>NUCLEOTIDE SEQUENCE [LARGE SCALE GENOMIC DNA]</scope>
    <source>
        <strain evidence="2 3">NBRC 13459</strain>
    </source>
</reference>
<protein>
    <submittedName>
        <fullName evidence="2">Uncharacterized protein</fullName>
    </submittedName>
</protein>
<proteinExistence type="predicted"/>
<gene>
    <name evidence="2" type="ORF">SVIO_043890</name>
</gene>
<feature type="compositionally biased region" description="Low complexity" evidence="1">
    <location>
        <begin position="1"/>
        <end position="15"/>
    </location>
</feature>
<evidence type="ECO:0000256" key="1">
    <source>
        <dbReference type="SAM" id="MobiDB-lite"/>
    </source>
</evidence>
<dbReference type="Proteomes" id="UP000301309">
    <property type="component" value="Unassembled WGS sequence"/>
</dbReference>
<dbReference type="AlphaFoldDB" id="A0A4D4L3M2"/>
<sequence length="74" mass="7689">MAIPAEKAPKAAETASVGEPSHSAVPTTSATPHAARIATSGSVLVRSIARPVRAVSFNACDQVMRRDYGVAREN</sequence>
<dbReference type="EMBL" id="BJHW01000001">
    <property type="protein sequence ID" value="GDY53766.1"/>
    <property type="molecule type" value="Genomic_DNA"/>
</dbReference>
<accession>A0A4D4L3M2</accession>
<name>A0A4D4L3M2_STRVO</name>
<comment type="caution">
    <text evidence="2">The sequence shown here is derived from an EMBL/GenBank/DDBJ whole genome shotgun (WGS) entry which is preliminary data.</text>
</comment>
<feature type="region of interest" description="Disordered" evidence="1">
    <location>
        <begin position="1"/>
        <end position="33"/>
    </location>
</feature>
<evidence type="ECO:0000313" key="2">
    <source>
        <dbReference type="EMBL" id="GDY53766.1"/>
    </source>
</evidence>
<keyword evidence="3" id="KW-1185">Reference proteome</keyword>
<organism evidence="2 3">
    <name type="scientific">Streptomyces violaceusniger</name>
    <dbReference type="NCBI Taxonomy" id="68280"/>
    <lineage>
        <taxon>Bacteria</taxon>
        <taxon>Bacillati</taxon>
        <taxon>Actinomycetota</taxon>
        <taxon>Actinomycetes</taxon>
        <taxon>Kitasatosporales</taxon>
        <taxon>Streptomycetaceae</taxon>
        <taxon>Streptomyces</taxon>
        <taxon>Streptomyces violaceusniger group</taxon>
    </lineage>
</organism>
<evidence type="ECO:0000313" key="3">
    <source>
        <dbReference type="Proteomes" id="UP000301309"/>
    </source>
</evidence>